<sequence length="109" mass="12405">MNNNEKRGHTLAALNANYREPCSGSGFYLPTGAEANKICSTRNCTFGRDDCWRSKKYCACRPHRFGTDENYIVKHFCCADDTLCDLVPGCNPPGRDGHFTFHKRLLRRN</sequence>
<accession>A0A915IV09</accession>
<organism evidence="1 2">
    <name type="scientific">Romanomermis culicivorax</name>
    <name type="common">Nematode worm</name>
    <dbReference type="NCBI Taxonomy" id="13658"/>
    <lineage>
        <taxon>Eukaryota</taxon>
        <taxon>Metazoa</taxon>
        <taxon>Ecdysozoa</taxon>
        <taxon>Nematoda</taxon>
        <taxon>Enoplea</taxon>
        <taxon>Dorylaimia</taxon>
        <taxon>Mermithida</taxon>
        <taxon>Mermithoidea</taxon>
        <taxon>Mermithidae</taxon>
        <taxon>Romanomermis</taxon>
    </lineage>
</organism>
<dbReference type="WBParaSite" id="nRc.2.0.1.t17229-RA">
    <property type="protein sequence ID" value="nRc.2.0.1.t17229-RA"/>
    <property type="gene ID" value="nRc.2.0.1.g17229"/>
</dbReference>
<name>A0A915IV09_ROMCU</name>
<reference evidence="2" key="1">
    <citation type="submission" date="2022-11" db="UniProtKB">
        <authorList>
            <consortium name="WormBaseParasite"/>
        </authorList>
    </citation>
    <scope>IDENTIFICATION</scope>
</reference>
<dbReference type="Proteomes" id="UP000887565">
    <property type="component" value="Unplaced"/>
</dbReference>
<protein>
    <submittedName>
        <fullName evidence="2">Uncharacterized protein</fullName>
    </submittedName>
</protein>
<evidence type="ECO:0000313" key="1">
    <source>
        <dbReference type="Proteomes" id="UP000887565"/>
    </source>
</evidence>
<proteinExistence type="predicted"/>
<evidence type="ECO:0000313" key="2">
    <source>
        <dbReference type="WBParaSite" id="nRc.2.0.1.t17229-RA"/>
    </source>
</evidence>
<keyword evidence="1" id="KW-1185">Reference proteome</keyword>
<dbReference type="AlphaFoldDB" id="A0A915IV09"/>